<evidence type="ECO:0000256" key="8">
    <source>
        <dbReference type="SAM" id="Phobius"/>
    </source>
</evidence>
<keyword evidence="5 8" id="KW-1133">Transmembrane helix</keyword>
<evidence type="ECO:0000259" key="9">
    <source>
        <dbReference type="Pfam" id="PF18967"/>
    </source>
</evidence>
<feature type="transmembrane region" description="Helical" evidence="8">
    <location>
        <begin position="154"/>
        <end position="177"/>
    </location>
</feature>
<name>A0A846RK60_9MICC</name>
<accession>A0A846RK60</accession>
<keyword evidence="6" id="KW-0051">Antiviral defense</keyword>
<comment type="subcellular location">
    <subcellularLocation>
        <location evidence="1">Cell membrane</location>
    </subcellularLocation>
</comment>
<keyword evidence="2" id="KW-1003">Cell membrane</keyword>
<dbReference type="InterPro" id="IPR043760">
    <property type="entry name" value="PycTM_dom"/>
</dbReference>
<keyword evidence="3 8" id="KW-0812">Transmembrane</keyword>
<dbReference type="RefSeq" id="WP_209066858.1">
    <property type="nucleotide sequence ID" value="NZ_JAATJL010000001.1"/>
</dbReference>
<dbReference type="AlphaFoldDB" id="A0A846RK60"/>
<dbReference type="GO" id="GO:0051607">
    <property type="term" value="P:defense response to virus"/>
    <property type="evidence" value="ECO:0007669"/>
    <property type="project" value="UniProtKB-KW"/>
</dbReference>
<evidence type="ECO:0000313" key="11">
    <source>
        <dbReference type="Proteomes" id="UP000547458"/>
    </source>
</evidence>
<evidence type="ECO:0000256" key="4">
    <source>
        <dbReference type="ARBA" id="ARBA00022741"/>
    </source>
</evidence>
<evidence type="ECO:0000256" key="2">
    <source>
        <dbReference type="ARBA" id="ARBA00022475"/>
    </source>
</evidence>
<protein>
    <recommendedName>
        <fullName evidence="9">Pycsar effector protein domain-containing protein</fullName>
    </recommendedName>
</protein>
<evidence type="ECO:0000256" key="1">
    <source>
        <dbReference type="ARBA" id="ARBA00004236"/>
    </source>
</evidence>
<keyword evidence="7 8" id="KW-0472">Membrane</keyword>
<dbReference type="Pfam" id="PF18967">
    <property type="entry name" value="PycTM"/>
    <property type="match status" value="1"/>
</dbReference>
<dbReference type="Proteomes" id="UP000547458">
    <property type="component" value="Unassembled WGS sequence"/>
</dbReference>
<comment type="caution">
    <text evidence="10">The sequence shown here is derived from an EMBL/GenBank/DDBJ whole genome shotgun (WGS) entry which is preliminary data.</text>
</comment>
<sequence length="183" mass="20469">MKWRNQAKMEPNTRDKEALDTAWKIHAALVDWTGKVDAKASFSFTLQSAALGVTVALSASDRMFAVLEGPWQNIAYAVACVSLILGAGCSMWVVIPRLRLFHVKKEWPDNFIYFGHVKFWKPGDLKEKIRDADMLSVLSNQMVRMSRIAWTKHILVKLSMSFASMGGISLLLCAGLLRLGLTP</sequence>
<dbReference type="GO" id="GO:0000166">
    <property type="term" value="F:nucleotide binding"/>
    <property type="evidence" value="ECO:0007669"/>
    <property type="project" value="UniProtKB-KW"/>
</dbReference>
<feature type="domain" description="Pycsar effector protein" evidence="9">
    <location>
        <begin position="21"/>
        <end position="176"/>
    </location>
</feature>
<gene>
    <name evidence="10" type="ORF">BJ994_002699</name>
</gene>
<evidence type="ECO:0000256" key="7">
    <source>
        <dbReference type="ARBA" id="ARBA00023136"/>
    </source>
</evidence>
<evidence type="ECO:0000313" key="10">
    <source>
        <dbReference type="EMBL" id="NJC23623.1"/>
    </source>
</evidence>
<keyword evidence="4" id="KW-0547">Nucleotide-binding</keyword>
<organism evidence="10 11">
    <name type="scientific">Arthrobacter pigmenti</name>
    <dbReference type="NCBI Taxonomy" id="271432"/>
    <lineage>
        <taxon>Bacteria</taxon>
        <taxon>Bacillati</taxon>
        <taxon>Actinomycetota</taxon>
        <taxon>Actinomycetes</taxon>
        <taxon>Micrococcales</taxon>
        <taxon>Micrococcaceae</taxon>
        <taxon>Arthrobacter</taxon>
    </lineage>
</organism>
<dbReference type="GO" id="GO:0005886">
    <property type="term" value="C:plasma membrane"/>
    <property type="evidence" value="ECO:0007669"/>
    <property type="project" value="UniProtKB-SubCell"/>
</dbReference>
<proteinExistence type="predicted"/>
<reference evidence="10 11" key="1">
    <citation type="submission" date="2020-03" db="EMBL/GenBank/DDBJ databases">
        <title>Sequencing the genomes of 1000 actinobacteria strains.</title>
        <authorList>
            <person name="Klenk H.-P."/>
        </authorList>
    </citation>
    <scope>NUCLEOTIDE SEQUENCE [LARGE SCALE GENOMIC DNA]</scope>
    <source>
        <strain evidence="10 11">DSM 16403</strain>
    </source>
</reference>
<dbReference type="EMBL" id="JAATJL010000001">
    <property type="protein sequence ID" value="NJC23623.1"/>
    <property type="molecule type" value="Genomic_DNA"/>
</dbReference>
<keyword evidence="11" id="KW-1185">Reference proteome</keyword>
<evidence type="ECO:0000256" key="5">
    <source>
        <dbReference type="ARBA" id="ARBA00022989"/>
    </source>
</evidence>
<feature type="transmembrane region" description="Helical" evidence="8">
    <location>
        <begin position="74"/>
        <end position="95"/>
    </location>
</feature>
<evidence type="ECO:0000256" key="3">
    <source>
        <dbReference type="ARBA" id="ARBA00022692"/>
    </source>
</evidence>
<feature type="transmembrane region" description="Helical" evidence="8">
    <location>
        <begin position="40"/>
        <end position="59"/>
    </location>
</feature>
<evidence type="ECO:0000256" key="6">
    <source>
        <dbReference type="ARBA" id="ARBA00023118"/>
    </source>
</evidence>